<sequence length="222" mass="24623">MTTESLDVRFYAPDRRTSVDIADLLRYCGRTFDLTGDDPSSTRSLGPDAVDELPSVIPLEDAIERVSSGRHGALWFREQNIEFGLHIHPDIDDPATFTVSVPDHYVRSSQKKNVCSVIDDIVIPLYEYATPMFVYGGTYLDDHILSREHIESGCIDRAFWLLVFGPQLVETLGKERLAGLSASRFSELSDGGRLVLLTDTPNTCAEVQRADAETVLQEGCGP</sequence>
<reference evidence="2" key="1">
    <citation type="submission" date="2016-10" db="EMBL/GenBank/DDBJ databases">
        <authorList>
            <person name="Varghese N."/>
            <person name="Submissions S."/>
        </authorList>
    </citation>
    <scope>NUCLEOTIDE SEQUENCE [LARGE SCALE GENOMIC DNA]</scope>
    <source>
        <strain evidence="2">DSM 25055</strain>
    </source>
</reference>
<accession>A0A1H9IRB0</accession>
<organism evidence="1 2">
    <name type="scientific">Natrinema salaciae</name>
    <dbReference type="NCBI Taxonomy" id="1186196"/>
    <lineage>
        <taxon>Archaea</taxon>
        <taxon>Methanobacteriati</taxon>
        <taxon>Methanobacteriota</taxon>
        <taxon>Stenosarchaea group</taxon>
        <taxon>Halobacteria</taxon>
        <taxon>Halobacteriales</taxon>
        <taxon>Natrialbaceae</taxon>
        <taxon>Natrinema</taxon>
    </lineage>
</organism>
<evidence type="ECO:0000313" key="2">
    <source>
        <dbReference type="Proteomes" id="UP000199114"/>
    </source>
</evidence>
<dbReference type="STRING" id="1186196.SAMN04489841_2310"/>
<proteinExistence type="predicted"/>
<dbReference type="Proteomes" id="UP000199114">
    <property type="component" value="Unassembled WGS sequence"/>
</dbReference>
<evidence type="ECO:0000313" key="1">
    <source>
        <dbReference type="EMBL" id="SEQ77124.1"/>
    </source>
</evidence>
<protein>
    <submittedName>
        <fullName evidence="1">Uncharacterized protein</fullName>
    </submittedName>
</protein>
<dbReference type="RefSeq" id="WP_139210859.1">
    <property type="nucleotide sequence ID" value="NZ_FOFD01000003.1"/>
</dbReference>
<dbReference type="AlphaFoldDB" id="A0A1H9IRB0"/>
<keyword evidence="2" id="KW-1185">Reference proteome</keyword>
<dbReference type="EMBL" id="FOFD01000003">
    <property type="protein sequence ID" value="SEQ77124.1"/>
    <property type="molecule type" value="Genomic_DNA"/>
</dbReference>
<dbReference type="OrthoDB" id="199106at2157"/>
<name>A0A1H9IRB0_9EURY</name>
<gene>
    <name evidence="1" type="ORF">SAMN04489841_2310</name>
</gene>